<accession>A0A285T2U7</accession>
<organism evidence="1 2">
    <name type="scientific">Stappia indica</name>
    <dbReference type="NCBI Taxonomy" id="538381"/>
    <lineage>
        <taxon>Bacteria</taxon>
        <taxon>Pseudomonadati</taxon>
        <taxon>Pseudomonadota</taxon>
        <taxon>Alphaproteobacteria</taxon>
        <taxon>Hyphomicrobiales</taxon>
        <taxon>Stappiaceae</taxon>
        <taxon>Stappia</taxon>
    </lineage>
</organism>
<sequence length="71" mass="7742">MAALSELADRLERLRKLRSSGRRAVDSEGEKVEYRSDAELAAAIADLERQIAAQAGKPPVRVVYINSSKGT</sequence>
<evidence type="ECO:0000313" key="1">
    <source>
        <dbReference type="EMBL" id="SOC15261.1"/>
    </source>
</evidence>
<dbReference type="EMBL" id="OBML01000008">
    <property type="protein sequence ID" value="SOC15261.1"/>
    <property type="molecule type" value="Genomic_DNA"/>
</dbReference>
<evidence type="ECO:0000313" key="2">
    <source>
        <dbReference type="Proteomes" id="UP000219331"/>
    </source>
</evidence>
<evidence type="ECO:0008006" key="3">
    <source>
        <dbReference type="Google" id="ProtNLM"/>
    </source>
</evidence>
<dbReference type="OrthoDB" id="8457063at2"/>
<keyword evidence="2" id="KW-1185">Reference proteome</keyword>
<gene>
    <name evidence="1" type="ORF">SAMN05421512_10888</name>
</gene>
<dbReference type="STRING" id="538381.GCA_001696535_02932"/>
<dbReference type="Proteomes" id="UP000219331">
    <property type="component" value="Unassembled WGS sequence"/>
</dbReference>
<dbReference type="RefSeq" id="WP_097175503.1">
    <property type="nucleotide sequence ID" value="NZ_OBML01000008.1"/>
</dbReference>
<proteinExistence type="predicted"/>
<dbReference type="AlphaFoldDB" id="A0A285T2U7"/>
<dbReference type="NCBIfam" id="NF047331">
    <property type="entry name" value="phage_HTJ"/>
    <property type="match status" value="1"/>
</dbReference>
<name>A0A285T2U7_9HYPH</name>
<reference evidence="1 2" key="1">
    <citation type="submission" date="2017-08" db="EMBL/GenBank/DDBJ databases">
        <authorList>
            <person name="de Groot N.N."/>
        </authorList>
    </citation>
    <scope>NUCLEOTIDE SEQUENCE [LARGE SCALE GENOMIC DNA]</scope>
    <source>
        <strain evidence="1 2">USBA 352</strain>
    </source>
</reference>
<protein>
    <recommendedName>
        <fullName evidence="3">GpW protein</fullName>
    </recommendedName>
</protein>